<dbReference type="InterPro" id="IPR016181">
    <property type="entry name" value="Acyl_CoA_acyltransferase"/>
</dbReference>
<dbReference type="Proteomes" id="UP000480178">
    <property type="component" value="Chromosome"/>
</dbReference>
<dbReference type="InterPro" id="IPR000182">
    <property type="entry name" value="GNAT_dom"/>
</dbReference>
<protein>
    <submittedName>
        <fullName evidence="2">GNAT family N-acetyltransferase</fullName>
    </submittedName>
</protein>
<accession>A0A6C0GLA2</accession>
<dbReference type="GO" id="GO:0016747">
    <property type="term" value="F:acyltransferase activity, transferring groups other than amino-acyl groups"/>
    <property type="evidence" value="ECO:0007669"/>
    <property type="project" value="InterPro"/>
</dbReference>
<dbReference type="AlphaFoldDB" id="A0A6C0GLA2"/>
<dbReference type="RefSeq" id="WP_162444793.1">
    <property type="nucleotide sequence ID" value="NZ_CP048222.1"/>
</dbReference>
<dbReference type="KEGG" id="rhoz:GXP67_20105"/>
<name>A0A6C0GLA2_9BACT</name>
<proteinExistence type="predicted"/>
<dbReference type="EMBL" id="CP048222">
    <property type="protein sequence ID" value="QHT68788.1"/>
    <property type="molecule type" value="Genomic_DNA"/>
</dbReference>
<gene>
    <name evidence="2" type="ORF">GXP67_20105</name>
</gene>
<feature type="domain" description="N-acetyltransferase" evidence="1">
    <location>
        <begin position="15"/>
        <end position="119"/>
    </location>
</feature>
<keyword evidence="3" id="KW-1185">Reference proteome</keyword>
<dbReference type="SUPFAM" id="SSF55729">
    <property type="entry name" value="Acyl-CoA N-acyltransferases (Nat)"/>
    <property type="match status" value="1"/>
</dbReference>
<evidence type="ECO:0000259" key="1">
    <source>
        <dbReference type="Pfam" id="PF13302"/>
    </source>
</evidence>
<evidence type="ECO:0000313" key="2">
    <source>
        <dbReference type="EMBL" id="QHT68788.1"/>
    </source>
</evidence>
<sequence>MCLTLTYTFKLDTDRLYLEPLAATDLPILHSFLTDESVRQYLFDNQIVPISQSAEILETALDTFSTHGYGLWLIYLKDSLEMIGFVGCILFSPNHSLSCYMRYCPHMRKKAMLRKLLNALLAMPLKN</sequence>
<dbReference type="Pfam" id="PF13302">
    <property type="entry name" value="Acetyltransf_3"/>
    <property type="match status" value="1"/>
</dbReference>
<dbReference type="Gene3D" id="3.40.630.30">
    <property type="match status" value="1"/>
</dbReference>
<keyword evidence="2" id="KW-0808">Transferase</keyword>
<organism evidence="2 3">
    <name type="scientific">Rhodocytophaga rosea</name>
    <dbReference type="NCBI Taxonomy" id="2704465"/>
    <lineage>
        <taxon>Bacteria</taxon>
        <taxon>Pseudomonadati</taxon>
        <taxon>Bacteroidota</taxon>
        <taxon>Cytophagia</taxon>
        <taxon>Cytophagales</taxon>
        <taxon>Rhodocytophagaceae</taxon>
        <taxon>Rhodocytophaga</taxon>
    </lineage>
</organism>
<evidence type="ECO:0000313" key="3">
    <source>
        <dbReference type="Proteomes" id="UP000480178"/>
    </source>
</evidence>
<reference evidence="2 3" key="1">
    <citation type="submission" date="2020-01" db="EMBL/GenBank/DDBJ databases">
        <authorList>
            <person name="Kim M.K."/>
        </authorList>
    </citation>
    <scope>NUCLEOTIDE SEQUENCE [LARGE SCALE GENOMIC DNA]</scope>
    <source>
        <strain evidence="2 3">172606-1</strain>
    </source>
</reference>